<dbReference type="AlphaFoldDB" id="A0A2W7N1S8"/>
<evidence type="ECO:0000256" key="1">
    <source>
        <dbReference type="SAM" id="Phobius"/>
    </source>
</evidence>
<reference evidence="2 3" key="1">
    <citation type="submission" date="2018-06" db="EMBL/GenBank/DDBJ databases">
        <title>Genomic Encyclopedia of Type Strains, Phase IV (KMG-IV): sequencing the most valuable type-strain genomes for metagenomic binning, comparative biology and taxonomic classification.</title>
        <authorList>
            <person name="Goeker M."/>
        </authorList>
    </citation>
    <scope>NUCLEOTIDE SEQUENCE [LARGE SCALE GENOMIC DNA]</scope>
    <source>
        <strain evidence="2 3">DSM 5</strain>
    </source>
</reference>
<dbReference type="OrthoDB" id="2453721at2"/>
<comment type="caution">
    <text evidence="2">The sequence shown here is derived from an EMBL/GenBank/DDBJ whole genome shotgun (WGS) entry which is preliminary data.</text>
</comment>
<proteinExistence type="predicted"/>
<protein>
    <submittedName>
        <fullName evidence="2">Uncharacterized protein</fullName>
    </submittedName>
</protein>
<name>A0A2W7N1S8_9BACI</name>
<keyword evidence="1" id="KW-0472">Membrane</keyword>
<sequence>MHRKKFNWLPALLITLIIQHLLFILFLYMEASVLPEAFQSFFILVVVIAILGGLIGTHFYMKHALHFGGICAALYIVLNRLYYGHDLLNTDAILIVLVAYVAGYIGAILYHKQLGRFL</sequence>
<organism evidence="2 3">
    <name type="scientific">Psychrobacillus insolitus</name>
    <dbReference type="NCBI Taxonomy" id="1461"/>
    <lineage>
        <taxon>Bacteria</taxon>
        <taxon>Bacillati</taxon>
        <taxon>Bacillota</taxon>
        <taxon>Bacilli</taxon>
        <taxon>Bacillales</taxon>
        <taxon>Bacillaceae</taxon>
        <taxon>Psychrobacillus</taxon>
    </lineage>
</organism>
<gene>
    <name evidence="2" type="ORF">C7437_10344</name>
</gene>
<keyword evidence="1" id="KW-1133">Transmembrane helix</keyword>
<keyword evidence="3" id="KW-1185">Reference proteome</keyword>
<keyword evidence="1" id="KW-0812">Transmembrane</keyword>
<accession>A0A2W7N1S8</accession>
<feature type="transmembrane region" description="Helical" evidence="1">
    <location>
        <begin position="67"/>
        <end position="85"/>
    </location>
</feature>
<feature type="transmembrane region" description="Helical" evidence="1">
    <location>
        <begin position="91"/>
        <end position="110"/>
    </location>
</feature>
<feature type="transmembrane region" description="Helical" evidence="1">
    <location>
        <begin position="41"/>
        <end position="60"/>
    </location>
</feature>
<evidence type="ECO:0000313" key="3">
    <source>
        <dbReference type="Proteomes" id="UP000248646"/>
    </source>
</evidence>
<dbReference type="Proteomes" id="UP000248646">
    <property type="component" value="Unassembled WGS sequence"/>
</dbReference>
<evidence type="ECO:0000313" key="2">
    <source>
        <dbReference type="EMBL" id="PZX04796.1"/>
    </source>
</evidence>
<dbReference type="EMBL" id="QKZI01000003">
    <property type="protein sequence ID" value="PZX04796.1"/>
    <property type="molecule type" value="Genomic_DNA"/>
</dbReference>
<feature type="transmembrane region" description="Helical" evidence="1">
    <location>
        <begin position="7"/>
        <end position="29"/>
    </location>
</feature>
<dbReference type="RefSeq" id="WP_111439458.1">
    <property type="nucleotide sequence ID" value="NZ_QKZI01000003.1"/>
</dbReference>